<evidence type="ECO:0000313" key="2">
    <source>
        <dbReference type="EMBL" id="GCB83193.1"/>
    </source>
</evidence>
<feature type="region of interest" description="Disordered" evidence="1">
    <location>
        <begin position="1"/>
        <end position="33"/>
    </location>
</feature>
<dbReference type="EMBL" id="BFAA01038328">
    <property type="protein sequence ID" value="GCB83193.1"/>
    <property type="molecule type" value="Genomic_DNA"/>
</dbReference>
<dbReference type="AlphaFoldDB" id="A0A401QCV0"/>
<sequence length="86" mass="9316">MTAGNVTSSFQPPQESTEFLSNSEATEPTGIGEELQEADQYFLEKALTLAERHASALLDYSVTGDAKMLLAVQRHLTAVQDQNGDT</sequence>
<dbReference type="Proteomes" id="UP000288216">
    <property type="component" value="Unassembled WGS sequence"/>
</dbReference>
<proteinExistence type="predicted"/>
<dbReference type="STRING" id="75743.A0A401QCV0"/>
<organism evidence="2 3">
    <name type="scientific">Scyliorhinus torazame</name>
    <name type="common">Cloudy catshark</name>
    <name type="synonym">Catulus torazame</name>
    <dbReference type="NCBI Taxonomy" id="75743"/>
    <lineage>
        <taxon>Eukaryota</taxon>
        <taxon>Metazoa</taxon>
        <taxon>Chordata</taxon>
        <taxon>Craniata</taxon>
        <taxon>Vertebrata</taxon>
        <taxon>Chondrichthyes</taxon>
        <taxon>Elasmobranchii</taxon>
        <taxon>Galeomorphii</taxon>
        <taxon>Galeoidea</taxon>
        <taxon>Carcharhiniformes</taxon>
        <taxon>Scyliorhinidae</taxon>
        <taxon>Scyliorhinus</taxon>
    </lineage>
</organism>
<gene>
    <name evidence="2" type="ORF">scyTo_0024053</name>
</gene>
<name>A0A401QCV0_SCYTO</name>
<evidence type="ECO:0000313" key="3">
    <source>
        <dbReference type="Proteomes" id="UP000288216"/>
    </source>
</evidence>
<comment type="caution">
    <text evidence="2">The sequence shown here is derived from an EMBL/GenBank/DDBJ whole genome shotgun (WGS) entry which is preliminary data.</text>
</comment>
<feature type="compositionally biased region" description="Polar residues" evidence="1">
    <location>
        <begin position="1"/>
        <end position="26"/>
    </location>
</feature>
<feature type="non-terminal residue" evidence="2">
    <location>
        <position position="86"/>
    </location>
</feature>
<accession>A0A401QCV0</accession>
<evidence type="ECO:0000256" key="1">
    <source>
        <dbReference type="SAM" id="MobiDB-lite"/>
    </source>
</evidence>
<keyword evidence="3" id="KW-1185">Reference proteome</keyword>
<reference evidence="2 3" key="1">
    <citation type="journal article" date="2018" name="Nat. Ecol. Evol.">
        <title>Shark genomes provide insights into elasmobranch evolution and the origin of vertebrates.</title>
        <authorList>
            <person name="Hara Y"/>
            <person name="Yamaguchi K"/>
            <person name="Onimaru K"/>
            <person name="Kadota M"/>
            <person name="Koyanagi M"/>
            <person name="Keeley SD"/>
            <person name="Tatsumi K"/>
            <person name="Tanaka K"/>
            <person name="Motone F"/>
            <person name="Kageyama Y"/>
            <person name="Nozu R"/>
            <person name="Adachi N"/>
            <person name="Nishimura O"/>
            <person name="Nakagawa R"/>
            <person name="Tanegashima C"/>
            <person name="Kiyatake I"/>
            <person name="Matsumoto R"/>
            <person name="Murakumo K"/>
            <person name="Nishida K"/>
            <person name="Terakita A"/>
            <person name="Kuratani S"/>
            <person name="Sato K"/>
            <person name="Hyodo S Kuraku.S."/>
        </authorList>
    </citation>
    <scope>NUCLEOTIDE SEQUENCE [LARGE SCALE GENOMIC DNA]</scope>
</reference>
<protein>
    <submittedName>
        <fullName evidence="2">Uncharacterized protein</fullName>
    </submittedName>
</protein>
<dbReference type="OrthoDB" id="10254686at2759"/>